<evidence type="ECO:0000256" key="6">
    <source>
        <dbReference type="ARBA" id="ARBA00022490"/>
    </source>
</evidence>
<dbReference type="Proteomes" id="UP000694941">
    <property type="component" value="Unplaced"/>
</dbReference>
<feature type="region of interest" description="Disordered" evidence="10">
    <location>
        <begin position="16"/>
        <end position="154"/>
    </location>
</feature>
<reference evidence="12" key="1">
    <citation type="submission" date="2025-08" db="UniProtKB">
        <authorList>
            <consortium name="RefSeq"/>
        </authorList>
    </citation>
    <scope>IDENTIFICATION</scope>
    <source>
        <tissue evidence="12">Muscle</tissue>
    </source>
</reference>
<gene>
    <name evidence="12" type="primary">LOC106473804</name>
</gene>
<keyword evidence="9" id="KW-0539">Nucleus</keyword>
<comment type="subcellular location">
    <subcellularLocation>
        <location evidence="3">Cytoplasm</location>
        <location evidence="3">Cytoskeleton</location>
        <location evidence="3">Spindle</location>
    </subcellularLocation>
    <subcellularLocation>
        <location evidence="2">Nucleus</location>
    </subcellularLocation>
</comment>
<keyword evidence="11" id="KW-1185">Reference proteome</keyword>
<dbReference type="RefSeq" id="XP_013789932.1">
    <property type="nucleotide sequence ID" value="XM_013934478.2"/>
</dbReference>
<evidence type="ECO:0000256" key="7">
    <source>
        <dbReference type="ARBA" id="ARBA00022553"/>
    </source>
</evidence>
<evidence type="ECO:0000313" key="11">
    <source>
        <dbReference type="Proteomes" id="UP000694941"/>
    </source>
</evidence>
<evidence type="ECO:0000256" key="5">
    <source>
        <dbReference type="ARBA" id="ARBA00021471"/>
    </source>
</evidence>
<dbReference type="InterPro" id="IPR033335">
    <property type="entry name" value="JUPITER"/>
</dbReference>
<evidence type="ECO:0000256" key="4">
    <source>
        <dbReference type="ARBA" id="ARBA00005344"/>
    </source>
</evidence>
<evidence type="ECO:0000256" key="3">
    <source>
        <dbReference type="ARBA" id="ARBA00004186"/>
    </source>
</evidence>
<keyword evidence="6" id="KW-0963">Cytoplasm</keyword>
<comment type="function">
    <text evidence="1">Binds to all microtubule populations.</text>
</comment>
<name>A0ABM1BWC4_LIMPO</name>
<sequence>MSVVRDFYHVEIDNIGKGKRVRQPPGGESSDIFGTANGEVEHQTPSPHVVKNLMQSRIFSQDGDITPSPQSRRQNQSGDSQSRLFGPPEEDNSPRKIVDRLKSNIFSEEESLNETPNSKKNDSEDQTDDDKQTTPEKVPVRTRIPPGGVSSGIF</sequence>
<keyword evidence="7" id="KW-0597">Phosphoprotein</keyword>
<feature type="compositionally biased region" description="Basic and acidic residues" evidence="10">
    <location>
        <begin position="92"/>
        <end position="102"/>
    </location>
</feature>
<evidence type="ECO:0000256" key="10">
    <source>
        <dbReference type="SAM" id="MobiDB-lite"/>
    </source>
</evidence>
<dbReference type="PANTHER" id="PTHR34930">
    <property type="entry name" value="GEO05313P1"/>
    <property type="match status" value="1"/>
</dbReference>
<evidence type="ECO:0000256" key="8">
    <source>
        <dbReference type="ARBA" id="ARBA00022701"/>
    </source>
</evidence>
<organism evidence="11 12">
    <name type="scientific">Limulus polyphemus</name>
    <name type="common">Atlantic horseshoe crab</name>
    <dbReference type="NCBI Taxonomy" id="6850"/>
    <lineage>
        <taxon>Eukaryota</taxon>
        <taxon>Metazoa</taxon>
        <taxon>Ecdysozoa</taxon>
        <taxon>Arthropoda</taxon>
        <taxon>Chelicerata</taxon>
        <taxon>Merostomata</taxon>
        <taxon>Xiphosura</taxon>
        <taxon>Limulidae</taxon>
        <taxon>Limulus</taxon>
    </lineage>
</organism>
<comment type="similarity">
    <text evidence="4">Belongs to the MAP Jupiter family.</text>
</comment>
<accession>A0ABM1BWC4</accession>
<dbReference type="GeneID" id="106473804"/>
<evidence type="ECO:0000256" key="1">
    <source>
        <dbReference type="ARBA" id="ARBA00003805"/>
    </source>
</evidence>
<dbReference type="PANTHER" id="PTHR34930:SF2">
    <property type="entry name" value="MICROTUBULE-ASSOCIATED PROTEIN JUPITER"/>
    <property type="match status" value="1"/>
</dbReference>
<evidence type="ECO:0000256" key="9">
    <source>
        <dbReference type="ARBA" id="ARBA00023242"/>
    </source>
</evidence>
<protein>
    <recommendedName>
        <fullName evidence="5">Microtubule-associated protein Jupiter</fullName>
    </recommendedName>
</protein>
<feature type="compositionally biased region" description="Polar residues" evidence="10">
    <location>
        <begin position="67"/>
        <end position="83"/>
    </location>
</feature>
<feature type="compositionally biased region" description="Basic and acidic residues" evidence="10">
    <location>
        <begin position="117"/>
        <end position="134"/>
    </location>
</feature>
<evidence type="ECO:0000256" key="2">
    <source>
        <dbReference type="ARBA" id="ARBA00004123"/>
    </source>
</evidence>
<dbReference type="Pfam" id="PF17054">
    <property type="entry name" value="JUPITER"/>
    <property type="match status" value="1"/>
</dbReference>
<keyword evidence="8" id="KW-0493">Microtubule</keyword>
<proteinExistence type="inferred from homology"/>
<evidence type="ECO:0000313" key="12">
    <source>
        <dbReference type="RefSeq" id="XP_013789932.1"/>
    </source>
</evidence>